<name>A0AAX6H6L4_IRIPA</name>
<accession>A0AAX6H6L4</accession>
<comment type="caution">
    <text evidence="2">The sequence shown here is derived from an EMBL/GenBank/DDBJ whole genome shotgun (WGS) entry which is preliminary data.</text>
</comment>
<feature type="region of interest" description="Disordered" evidence="1">
    <location>
        <begin position="1"/>
        <end position="44"/>
    </location>
</feature>
<feature type="region of interest" description="Disordered" evidence="1">
    <location>
        <begin position="124"/>
        <end position="143"/>
    </location>
</feature>
<sequence length="172" mass="18851">MPPARVEAVASHGGPDVRGTARSTRVEEKRGGRRLSVGGSTSRRWPRDGCGVGLGFRRSPLGHAADCRRGLRLRGRGVSLRRRTRKRWDQRKIRSPQMVQARDASLSIPPASARSLRAPWGARTARRGRVGGTRRRRRAASGRRSLRFAPIASLIGYWRGRTGGRTRGGGAG</sequence>
<dbReference type="AlphaFoldDB" id="A0AAX6H6L4"/>
<reference evidence="2" key="1">
    <citation type="journal article" date="2023" name="GigaByte">
        <title>Genome assembly of the bearded iris, Iris pallida Lam.</title>
        <authorList>
            <person name="Bruccoleri R.E."/>
            <person name="Oakeley E.J."/>
            <person name="Faust A.M.E."/>
            <person name="Altorfer M."/>
            <person name="Dessus-Babus S."/>
            <person name="Burckhardt D."/>
            <person name="Oertli M."/>
            <person name="Naumann U."/>
            <person name="Petersen F."/>
            <person name="Wong J."/>
        </authorList>
    </citation>
    <scope>NUCLEOTIDE SEQUENCE</scope>
    <source>
        <strain evidence="2">GSM-AAB239-AS_SAM_17_03QT</strain>
    </source>
</reference>
<evidence type="ECO:0000256" key="1">
    <source>
        <dbReference type="SAM" id="MobiDB-lite"/>
    </source>
</evidence>
<reference evidence="2" key="2">
    <citation type="submission" date="2023-04" db="EMBL/GenBank/DDBJ databases">
        <authorList>
            <person name="Bruccoleri R.E."/>
            <person name="Oakeley E.J."/>
            <person name="Faust A.-M."/>
            <person name="Dessus-Babus S."/>
            <person name="Altorfer M."/>
            <person name="Burckhardt D."/>
            <person name="Oertli M."/>
            <person name="Naumann U."/>
            <person name="Petersen F."/>
            <person name="Wong J."/>
        </authorList>
    </citation>
    <scope>NUCLEOTIDE SEQUENCE</scope>
    <source>
        <strain evidence="2">GSM-AAB239-AS_SAM_17_03QT</strain>
        <tissue evidence="2">Leaf</tissue>
    </source>
</reference>
<dbReference type="Proteomes" id="UP001140949">
    <property type="component" value="Unassembled WGS sequence"/>
</dbReference>
<protein>
    <submittedName>
        <fullName evidence="2">Proline-rich receptor-like protein kinase PERK2</fullName>
    </submittedName>
</protein>
<proteinExistence type="predicted"/>
<dbReference type="GO" id="GO:0016301">
    <property type="term" value="F:kinase activity"/>
    <property type="evidence" value="ECO:0007669"/>
    <property type="project" value="UniProtKB-KW"/>
</dbReference>
<keyword evidence="2" id="KW-0808">Transferase</keyword>
<evidence type="ECO:0000313" key="2">
    <source>
        <dbReference type="EMBL" id="KAJ6836288.1"/>
    </source>
</evidence>
<organism evidence="2 3">
    <name type="scientific">Iris pallida</name>
    <name type="common">Sweet iris</name>
    <dbReference type="NCBI Taxonomy" id="29817"/>
    <lineage>
        <taxon>Eukaryota</taxon>
        <taxon>Viridiplantae</taxon>
        <taxon>Streptophyta</taxon>
        <taxon>Embryophyta</taxon>
        <taxon>Tracheophyta</taxon>
        <taxon>Spermatophyta</taxon>
        <taxon>Magnoliopsida</taxon>
        <taxon>Liliopsida</taxon>
        <taxon>Asparagales</taxon>
        <taxon>Iridaceae</taxon>
        <taxon>Iridoideae</taxon>
        <taxon>Irideae</taxon>
        <taxon>Iris</taxon>
    </lineage>
</organism>
<gene>
    <name evidence="2" type="ORF">M6B38_327325</name>
</gene>
<keyword evidence="2" id="KW-0418">Kinase</keyword>
<dbReference type="EMBL" id="JANAVB010012200">
    <property type="protein sequence ID" value="KAJ6836288.1"/>
    <property type="molecule type" value="Genomic_DNA"/>
</dbReference>
<evidence type="ECO:0000313" key="3">
    <source>
        <dbReference type="Proteomes" id="UP001140949"/>
    </source>
</evidence>
<keyword evidence="2" id="KW-0675">Receptor</keyword>
<keyword evidence="3" id="KW-1185">Reference proteome</keyword>